<dbReference type="AlphaFoldDB" id="A0A8A7KH28"/>
<feature type="transmembrane region" description="Helical" evidence="1">
    <location>
        <begin position="70"/>
        <end position="87"/>
    </location>
</feature>
<keyword evidence="1" id="KW-1133">Transmembrane helix</keyword>
<sequence>MFKTNNILYLMIFLRIISSLIEMGAAGLMFYFRRIDTAIRINALLGLVGPIILILVTFLGLTGISSQLDFKKILLIGLGVFLILLGSR</sequence>
<gene>
    <name evidence="2" type="ORF">GM661_03910</name>
</gene>
<evidence type="ECO:0000256" key="1">
    <source>
        <dbReference type="SAM" id="Phobius"/>
    </source>
</evidence>
<keyword evidence="3" id="KW-1185">Reference proteome</keyword>
<organism evidence="2 3">
    <name type="scientific">Iocasia fonsfrigidae</name>
    <dbReference type="NCBI Taxonomy" id="2682810"/>
    <lineage>
        <taxon>Bacteria</taxon>
        <taxon>Bacillati</taxon>
        <taxon>Bacillota</taxon>
        <taxon>Clostridia</taxon>
        <taxon>Halanaerobiales</taxon>
        <taxon>Halanaerobiaceae</taxon>
        <taxon>Iocasia</taxon>
    </lineage>
</organism>
<reference evidence="2" key="1">
    <citation type="submission" date="2019-12" db="EMBL/GenBank/DDBJ databases">
        <authorList>
            <person name="zhang j."/>
            <person name="sun C.M."/>
        </authorList>
    </citation>
    <scope>NUCLEOTIDE SEQUENCE</scope>
    <source>
        <strain evidence="2">NS-1</strain>
    </source>
</reference>
<proteinExistence type="predicted"/>
<feature type="transmembrane region" description="Helical" evidence="1">
    <location>
        <begin position="44"/>
        <end position="64"/>
    </location>
</feature>
<dbReference type="Proteomes" id="UP000665020">
    <property type="component" value="Chromosome"/>
</dbReference>
<accession>A0A8A7KH28</accession>
<dbReference type="EMBL" id="CP046640">
    <property type="protein sequence ID" value="QTL97182.1"/>
    <property type="molecule type" value="Genomic_DNA"/>
</dbReference>
<name>A0A8A7KH28_9FIRM</name>
<evidence type="ECO:0000313" key="3">
    <source>
        <dbReference type="Proteomes" id="UP000665020"/>
    </source>
</evidence>
<dbReference type="RefSeq" id="WP_230868829.1">
    <property type="nucleotide sequence ID" value="NZ_CP046640.1"/>
</dbReference>
<dbReference type="Pfam" id="PF10942">
    <property type="entry name" value="DUF2619"/>
    <property type="match status" value="1"/>
</dbReference>
<evidence type="ECO:0000313" key="2">
    <source>
        <dbReference type="EMBL" id="QTL97182.1"/>
    </source>
</evidence>
<feature type="transmembrane region" description="Helical" evidence="1">
    <location>
        <begin position="6"/>
        <end position="32"/>
    </location>
</feature>
<protein>
    <submittedName>
        <fullName evidence="2">DUF2619 domain-containing protein</fullName>
    </submittedName>
</protein>
<dbReference type="InterPro" id="IPR020390">
    <property type="entry name" value="Uncharacterised_YqhV"/>
</dbReference>
<keyword evidence="1" id="KW-0812">Transmembrane</keyword>
<keyword evidence="1" id="KW-0472">Membrane</keyword>
<dbReference type="KEGG" id="ifn:GM661_03910"/>